<feature type="compositionally biased region" description="Low complexity" evidence="1">
    <location>
        <begin position="383"/>
        <end position="394"/>
    </location>
</feature>
<dbReference type="Proteomes" id="UP000476511">
    <property type="component" value="Unassembled WGS sequence"/>
</dbReference>
<feature type="region of interest" description="Disordered" evidence="1">
    <location>
        <begin position="554"/>
        <end position="614"/>
    </location>
</feature>
<feature type="region of interest" description="Disordered" evidence="1">
    <location>
        <begin position="221"/>
        <end position="329"/>
    </location>
</feature>
<feature type="region of interest" description="Disordered" evidence="1">
    <location>
        <begin position="671"/>
        <end position="712"/>
    </location>
</feature>
<feature type="compositionally biased region" description="Low complexity" evidence="1">
    <location>
        <begin position="187"/>
        <end position="198"/>
    </location>
</feature>
<feature type="region of interest" description="Disordered" evidence="1">
    <location>
        <begin position="371"/>
        <end position="503"/>
    </location>
</feature>
<gene>
    <name evidence="2" type="ORF">GJR97_05940</name>
</gene>
<feature type="region of interest" description="Disordered" evidence="1">
    <location>
        <begin position="159"/>
        <end position="202"/>
    </location>
</feature>
<feature type="compositionally biased region" description="Low complexity" evidence="1">
    <location>
        <begin position="132"/>
        <end position="146"/>
    </location>
</feature>
<feature type="region of interest" description="Disordered" evidence="1">
    <location>
        <begin position="1"/>
        <end position="42"/>
    </location>
</feature>
<feature type="compositionally biased region" description="Basic and acidic residues" evidence="1">
    <location>
        <begin position="259"/>
        <end position="276"/>
    </location>
</feature>
<name>A0A6L5R059_9MICO</name>
<evidence type="ECO:0000313" key="2">
    <source>
        <dbReference type="EMBL" id="MRX43265.1"/>
    </source>
</evidence>
<sequence length="808" mass="78491">MRWPWQRTERTGTAAAGPVPTDAASAAAGSTQPDPGPVAPAGWAFLPALQREVDRTPPAALRPGFVDALPTRVVPASLGTMGHLVDARAPAGTVAVDDAALGAPIQRATAVDLPLRPARPEGGAGSGHRSGPAVSVQRAAVSQVPVEDAADVTGVADVTDAEEATSSAAPIAARPDQLATHPPVPSAEPGSPSSEAPATDVPTLGAAGEAADVETGAVAAGGLDGAGRGDGLPVTRDASRGPGAADLPVQRTIAPGREPAAHERSADDRQAGHGERGTVSGAGSGEHSAPTIAARSIDRPAPPPTSAPTAPSVLPSEARRPGLGPPLAPAAVQRIAGSSDIRAAEDAFGTGAGVGPVVAGASAGTIEGLAAPEHPHDSDDVFAAAPDAGAGTSALGHAPGEGVPFLGDETSTDAPILADRDLAAPGGFTPTPEVASTAPSHGAELTIATGPQSADTAAPTPGAPSDAPSISRTTEAPGRRAAGGSGAGAAVSVQRRVPLDSAEDGARSAALAMTSLTPSRRIVPSLGASSPSSHGTGAAGRRVVVARVIAPDASPSVHAQRDLQPGDAPGAGADRAPGSVGFGGARSTHRSDAAGPGRAGPSLPSLATESFGSPHAEASVAWTSAADPAAHTTAQRSAAGVGRGAAESAPATPAPGGSLAVQRFGLPSLPSVPGAGDLPDLPDLSTLRRRVPGMPDVPDLAEAAGDARSRAEDAASGAIATARDAVPSASELRDRAEQAAGSAGGAAAAAAAAVGDAAAAAGAALGGGAAGAGDVEQLVRRLYGPLVRRIKAELLLDRERRGIRIDGI</sequence>
<organism evidence="2 3">
    <name type="scientific">Agromyces kandeliae</name>
    <dbReference type="NCBI Taxonomy" id="2666141"/>
    <lineage>
        <taxon>Bacteria</taxon>
        <taxon>Bacillati</taxon>
        <taxon>Actinomycetota</taxon>
        <taxon>Actinomycetes</taxon>
        <taxon>Micrococcales</taxon>
        <taxon>Microbacteriaceae</taxon>
        <taxon>Agromyces</taxon>
    </lineage>
</organism>
<feature type="region of interest" description="Disordered" evidence="1">
    <location>
        <begin position="626"/>
        <end position="659"/>
    </location>
</feature>
<proteinExistence type="predicted"/>
<dbReference type="RefSeq" id="WP_154345585.1">
    <property type="nucleotide sequence ID" value="NZ_WKJD01000009.1"/>
</dbReference>
<keyword evidence="3" id="KW-1185">Reference proteome</keyword>
<protein>
    <submittedName>
        <fullName evidence="2">Uncharacterized protein</fullName>
    </submittedName>
</protein>
<feature type="compositionally biased region" description="Low complexity" evidence="1">
    <location>
        <begin position="565"/>
        <end position="578"/>
    </location>
</feature>
<evidence type="ECO:0000313" key="3">
    <source>
        <dbReference type="Proteomes" id="UP000476511"/>
    </source>
</evidence>
<feature type="region of interest" description="Disordered" evidence="1">
    <location>
        <begin position="114"/>
        <end position="147"/>
    </location>
</feature>
<evidence type="ECO:0000256" key="1">
    <source>
        <dbReference type="SAM" id="MobiDB-lite"/>
    </source>
</evidence>
<dbReference type="EMBL" id="WKJD01000009">
    <property type="protein sequence ID" value="MRX43265.1"/>
    <property type="molecule type" value="Genomic_DNA"/>
</dbReference>
<dbReference type="AlphaFoldDB" id="A0A6L5R059"/>
<accession>A0A6L5R059</accession>
<reference evidence="2 3" key="1">
    <citation type="submission" date="2019-11" db="EMBL/GenBank/DDBJ databases">
        <title>Agromyces kandeliae sp. nov., isolated from mangrove soil.</title>
        <authorList>
            <person name="Wang R."/>
        </authorList>
    </citation>
    <scope>NUCLEOTIDE SEQUENCE [LARGE SCALE GENOMIC DNA]</scope>
    <source>
        <strain evidence="2 3">Q22</strain>
    </source>
</reference>
<comment type="caution">
    <text evidence="2">The sequence shown here is derived from an EMBL/GenBank/DDBJ whole genome shotgun (WGS) entry which is preliminary data.</text>
</comment>